<dbReference type="EMBL" id="HACG01009955">
    <property type="protein sequence ID" value="CEK56820.1"/>
    <property type="molecule type" value="Transcribed_RNA"/>
</dbReference>
<name>A0A0B6YMV5_9EUPU</name>
<feature type="non-terminal residue" evidence="1">
    <location>
        <position position="1"/>
    </location>
</feature>
<feature type="non-terminal residue" evidence="1">
    <location>
        <position position="78"/>
    </location>
</feature>
<protein>
    <recommendedName>
        <fullName evidence="2">TTF-type domain-containing protein</fullName>
    </recommendedName>
</protein>
<reference evidence="1" key="1">
    <citation type="submission" date="2014-12" db="EMBL/GenBank/DDBJ databases">
        <title>Insight into the proteome of Arion vulgaris.</title>
        <authorList>
            <person name="Aradska J."/>
            <person name="Bulat T."/>
            <person name="Smidak R."/>
            <person name="Sarate P."/>
            <person name="Gangsoo J."/>
            <person name="Sialana F."/>
            <person name="Bilban M."/>
            <person name="Lubec G."/>
        </authorList>
    </citation>
    <scope>NUCLEOTIDE SEQUENCE</scope>
    <source>
        <tissue evidence="1">Skin</tissue>
    </source>
</reference>
<gene>
    <name evidence="1" type="primary">ORF28606</name>
</gene>
<evidence type="ECO:0000313" key="1">
    <source>
        <dbReference type="EMBL" id="CEK56820.1"/>
    </source>
</evidence>
<evidence type="ECO:0008006" key="2">
    <source>
        <dbReference type="Google" id="ProtNLM"/>
    </source>
</evidence>
<organism evidence="1">
    <name type="scientific">Arion vulgaris</name>
    <dbReference type="NCBI Taxonomy" id="1028688"/>
    <lineage>
        <taxon>Eukaryota</taxon>
        <taxon>Metazoa</taxon>
        <taxon>Spiralia</taxon>
        <taxon>Lophotrochozoa</taxon>
        <taxon>Mollusca</taxon>
        <taxon>Gastropoda</taxon>
        <taxon>Heterobranchia</taxon>
        <taxon>Euthyneura</taxon>
        <taxon>Panpulmonata</taxon>
        <taxon>Eupulmonata</taxon>
        <taxon>Stylommatophora</taxon>
        <taxon>Helicina</taxon>
        <taxon>Arionoidea</taxon>
        <taxon>Arionidae</taxon>
        <taxon>Arion</taxon>
    </lineage>
</organism>
<proteinExistence type="predicted"/>
<sequence length="78" mass="9260">ENNPRFCQKPIFTYTHKPTNKSHVSDWLCYSETKGQLFCFVCKITDSCCSSQFTKEESDDWKNFNNLLKRDEESTSHR</sequence>
<dbReference type="AlphaFoldDB" id="A0A0B6YMV5"/>
<accession>A0A0B6YMV5</accession>